<feature type="transmembrane region" description="Helical" evidence="1">
    <location>
        <begin position="9"/>
        <end position="28"/>
    </location>
</feature>
<reference evidence="3" key="1">
    <citation type="submission" date="2020-10" db="EMBL/GenBank/DDBJ databases">
        <authorList>
            <person name="Gilroy R."/>
        </authorList>
    </citation>
    <scope>NUCLEOTIDE SEQUENCE</scope>
    <source>
        <strain evidence="3">B2-22910</strain>
    </source>
</reference>
<accession>A0A9D9NEJ3</accession>
<dbReference type="Pfam" id="PF04892">
    <property type="entry name" value="VanZ"/>
    <property type="match status" value="1"/>
</dbReference>
<gene>
    <name evidence="3" type="primary">vanZ</name>
    <name evidence="3" type="ORF">IAB82_01175</name>
</gene>
<dbReference type="Proteomes" id="UP000823603">
    <property type="component" value="Unassembled WGS sequence"/>
</dbReference>
<evidence type="ECO:0000259" key="2">
    <source>
        <dbReference type="Pfam" id="PF04892"/>
    </source>
</evidence>
<sequence>MTKYSFRLYLSRIVLVLYIISVILLCFLNLGPGTDMSAEWFGIPKDKIAHFLMFFPYPALVTLVFARSGWKAPRFTGFLLLVLVSGIIAGGAIELLQGLSSYRSCDIRDFRADCLGLFSGALLTILVWTIVRYRDKKPENGRQ</sequence>
<organism evidence="3 4">
    <name type="scientific">Candidatus Cryptobacteroides faecavium</name>
    <dbReference type="NCBI Taxonomy" id="2840762"/>
    <lineage>
        <taxon>Bacteria</taxon>
        <taxon>Pseudomonadati</taxon>
        <taxon>Bacteroidota</taxon>
        <taxon>Bacteroidia</taxon>
        <taxon>Bacteroidales</taxon>
        <taxon>Candidatus Cryptobacteroides</taxon>
    </lineage>
</organism>
<dbReference type="EMBL" id="JADIMB010000013">
    <property type="protein sequence ID" value="MBO8470389.1"/>
    <property type="molecule type" value="Genomic_DNA"/>
</dbReference>
<evidence type="ECO:0000313" key="4">
    <source>
        <dbReference type="Proteomes" id="UP000823603"/>
    </source>
</evidence>
<dbReference type="InterPro" id="IPR006976">
    <property type="entry name" value="VanZ-like"/>
</dbReference>
<keyword evidence="1" id="KW-1133">Transmembrane helix</keyword>
<protein>
    <submittedName>
        <fullName evidence="3">VanZ family protein</fullName>
    </submittedName>
</protein>
<proteinExistence type="predicted"/>
<feature type="transmembrane region" description="Helical" evidence="1">
    <location>
        <begin position="78"/>
        <end position="96"/>
    </location>
</feature>
<feature type="domain" description="VanZ-like" evidence="2">
    <location>
        <begin position="40"/>
        <end position="126"/>
    </location>
</feature>
<name>A0A9D9NEJ3_9BACT</name>
<comment type="caution">
    <text evidence="3">The sequence shown here is derived from an EMBL/GenBank/DDBJ whole genome shotgun (WGS) entry which is preliminary data.</text>
</comment>
<dbReference type="AlphaFoldDB" id="A0A9D9NEJ3"/>
<feature type="transmembrane region" description="Helical" evidence="1">
    <location>
        <begin position="116"/>
        <end position="133"/>
    </location>
</feature>
<dbReference type="PANTHER" id="PTHR28008">
    <property type="entry name" value="DOMAIN PROTEIN, PUTATIVE (AFU_ORTHOLOGUE AFUA_3G10980)-RELATED"/>
    <property type="match status" value="1"/>
</dbReference>
<reference evidence="3" key="2">
    <citation type="journal article" date="2021" name="PeerJ">
        <title>Extensive microbial diversity within the chicken gut microbiome revealed by metagenomics and culture.</title>
        <authorList>
            <person name="Gilroy R."/>
            <person name="Ravi A."/>
            <person name="Getino M."/>
            <person name="Pursley I."/>
            <person name="Horton D.L."/>
            <person name="Alikhan N.F."/>
            <person name="Baker D."/>
            <person name="Gharbi K."/>
            <person name="Hall N."/>
            <person name="Watson M."/>
            <person name="Adriaenssens E.M."/>
            <person name="Foster-Nyarko E."/>
            <person name="Jarju S."/>
            <person name="Secka A."/>
            <person name="Antonio M."/>
            <person name="Oren A."/>
            <person name="Chaudhuri R.R."/>
            <person name="La Ragione R."/>
            <person name="Hildebrand F."/>
            <person name="Pallen M.J."/>
        </authorList>
    </citation>
    <scope>NUCLEOTIDE SEQUENCE</scope>
    <source>
        <strain evidence="3">B2-22910</strain>
    </source>
</reference>
<dbReference type="NCBIfam" id="NF037970">
    <property type="entry name" value="vanZ_1"/>
    <property type="match status" value="1"/>
</dbReference>
<evidence type="ECO:0000313" key="3">
    <source>
        <dbReference type="EMBL" id="MBO8470389.1"/>
    </source>
</evidence>
<keyword evidence="1" id="KW-0812">Transmembrane</keyword>
<feature type="transmembrane region" description="Helical" evidence="1">
    <location>
        <begin position="48"/>
        <end position="66"/>
    </location>
</feature>
<keyword evidence="1" id="KW-0472">Membrane</keyword>
<dbReference type="PANTHER" id="PTHR28008:SF1">
    <property type="entry name" value="DOMAIN PROTEIN, PUTATIVE (AFU_ORTHOLOGUE AFUA_3G10980)-RELATED"/>
    <property type="match status" value="1"/>
</dbReference>
<evidence type="ECO:0000256" key="1">
    <source>
        <dbReference type="SAM" id="Phobius"/>
    </source>
</evidence>